<proteinExistence type="predicted"/>
<keyword evidence="3" id="KW-1185">Reference proteome</keyword>
<dbReference type="Proteomes" id="UP000604475">
    <property type="component" value="Unassembled WGS sequence"/>
</dbReference>
<evidence type="ECO:0000256" key="1">
    <source>
        <dbReference type="SAM" id="MobiDB-lite"/>
    </source>
</evidence>
<sequence>MVTRGATFSVEQVYAAVEAAGLAPSIHNSQPWRWRFRDETLELFADLSRAVPVIDPDHRQLLVSCGAALFNGWLSLRAAGLDVEVGEFPDGPDLTTARLGTLTIIGHRPPTADETRLAEAITHRHTDRRPFTPATLSTDEVRALRRAAETEGCWIASLTSQDARLELAVLLARADWIERNDPDYQAELASWVRGDPEAPDGIPRPAALSSAELRPTEFPARDFTGGTGGEPASADEAGERMRAAPVEHPSVLVLGTDADGPAYRLRAGRALSRVLLTATTQGLATSPLGQALDIEATRSLVHSLTGGTGLTQMIIRVGHPDTSVPPLEPTRRRPVSDVLEHLAGA</sequence>
<organism evidence="2 3">
    <name type="scientific">Frankia nepalensis</name>
    <dbReference type="NCBI Taxonomy" id="1836974"/>
    <lineage>
        <taxon>Bacteria</taxon>
        <taxon>Bacillati</taxon>
        <taxon>Actinomycetota</taxon>
        <taxon>Actinomycetes</taxon>
        <taxon>Frankiales</taxon>
        <taxon>Frankiaceae</taxon>
        <taxon>Frankia</taxon>
    </lineage>
</organism>
<gene>
    <name evidence="2" type="ORF">I7412_14320</name>
</gene>
<evidence type="ECO:0000313" key="2">
    <source>
        <dbReference type="EMBL" id="MBL7628304.1"/>
    </source>
</evidence>
<dbReference type="Gene3D" id="3.40.109.10">
    <property type="entry name" value="NADH Oxidase"/>
    <property type="match status" value="1"/>
</dbReference>
<protein>
    <submittedName>
        <fullName evidence="2">Nitroreductase</fullName>
    </submittedName>
</protein>
<reference evidence="2" key="1">
    <citation type="submission" date="2020-12" db="EMBL/GenBank/DDBJ databases">
        <title>Genomic characterization of non-nitrogen-fixing Frankia strains.</title>
        <authorList>
            <person name="Carlos-Shanley C."/>
            <person name="Guerra T."/>
            <person name="Hahn D."/>
        </authorList>
    </citation>
    <scope>NUCLEOTIDE SEQUENCE</scope>
    <source>
        <strain evidence="2">CN6</strain>
    </source>
</reference>
<evidence type="ECO:0000313" key="3">
    <source>
        <dbReference type="Proteomes" id="UP000604475"/>
    </source>
</evidence>
<dbReference type="EMBL" id="JAEACQ010000182">
    <property type="protein sequence ID" value="MBL7628304.1"/>
    <property type="molecule type" value="Genomic_DNA"/>
</dbReference>
<comment type="caution">
    <text evidence="2">The sequence shown here is derived from an EMBL/GenBank/DDBJ whole genome shotgun (WGS) entry which is preliminary data.</text>
</comment>
<feature type="region of interest" description="Disordered" evidence="1">
    <location>
        <begin position="195"/>
        <end position="237"/>
    </location>
</feature>
<dbReference type="InterPro" id="IPR000415">
    <property type="entry name" value="Nitroreductase-like"/>
</dbReference>
<accession>A0A937ULX4</accession>
<dbReference type="AlphaFoldDB" id="A0A937ULX4"/>
<dbReference type="NCBIfam" id="NF047509">
    <property type="entry name" value="Rv3131_FMN_oxido"/>
    <property type="match status" value="1"/>
</dbReference>
<name>A0A937ULX4_9ACTN</name>
<dbReference type="SUPFAM" id="SSF55469">
    <property type="entry name" value="FMN-dependent nitroreductase-like"/>
    <property type="match status" value="2"/>
</dbReference>
<dbReference type="RefSeq" id="WP_203005398.1">
    <property type="nucleotide sequence ID" value="NZ_JADWYU010000161.1"/>
</dbReference>
<dbReference type="PANTHER" id="PTHR23026">
    <property type="entry name" value="NADPH NITROREDUCTASE"/>
    <property type="match status" value="1"/>
</dbReference>
<dbReference type="GO" id="GO:0016491">
    <property type="term" value="F:oxidoreductase activity"/>
    <property type="evidence" value="ECO:0007669"/>
    <property type="project" value="InterPro"/>
</dbReference>
<dbReference type="PANTHER" id="PTHR23026:SF123">
    <property type="entry name" value="NAD(P)H NITROREDUCTASE RV3131-RELATED"/>
    <property type="match status" value="1"/>
</dbReference>
<dbReference type="InterPro" id="IPR050627">
    <property type="entry name" value="Nitroreductase/BluB"/>
</dbReference>